<dbReference type="RefSeq" id="WP_060326740.1">
    <property type="nucleotide sequence ID" value="NZ_CP013464.1"/>
</dbReference>
<dbReference type="EMBL" id="LPIX01000093">
    <property type="protein sequence ID" value="KWD96269.1"/>
    <property type="molecule type" value="Genomic_DNA"/>
</dbReference>
<gene>
    <name evidence="3" type="ORF">WL73_23735</name>
</gene>
<dbReference type="InterPro" id="IPR036291">
    <property type="entry name" value="NAD(P)-bd_dom_sf"/>
</dbReference>
<dbReference type="GO" id="GO:0016491">
    <property type="term" value="F:oxidoreductase activity"/>
    <property type="evidence" value="ECO:0007669"/>
    <property type="project" value="UniProtKB-KW"/>
</dbReference>
<dbReference type="NCBIfam" id="NF005754">
    <property type="entry name" value="PRK07578.1"/>
    <property type="match status" value="1"/>
</dbReference>
<dbReference type="Gene3D" id="3.40.50.720">
    <property type="entry name" value="NAD(P)-binding Rossmann-like Domain"/>
    <property type="match status" value="1"/>
</dbReference>
<dbReference type="Proteomes" id="UP000062998">
    <property type="component" value="Unassembled WGS sequence"/>
</dbReference>
<dbReference type="OrthoDB" id="9787486at2"/>
<reference evidence="3 4" key="1">
    <citation type="submission" date="2015-11" db="EMBL/GenBank/DDBJ databases">
        <title>Expanding the genomic diversity of Burkholderia species for the development of highly accurate diagnostics.</title>
        <authorList>
            <person name="Sahl J."/>
            <person name="Keim P."/>
            <person name="Wagner D."/>
        </authorList>
    </citation>
    <scope>NUCLEOTIDE SEQUENCE [LARGE SCALE GENOMIC DNA]</scope>
    <source>
        <strain evidence="3 4">MSMB2167WGS</strain>
    </source>
</reference>
<sequence length="202" mass="21756">MKTVILIGAQGKMGQAALTGLKNHKLITASRSGEGCDYMVDITRKDSIKALFEVVGHFDAVVNTVGYCEYAPFSEMTDEQWDATIQSKLLGQINLVNVGLNYINDGGSFTLISGILNLKPIPLAIADATTSGAIDTFVQCVAHELPRGIRINVVNPTVLEEAWDVYGEMMPGFQPVPSTLVGKAFERSVDGFITGKVLFVDA</sequence>
<dbReference type="InterPro" id="IPR051122">
    <property type="entry name" value="SDR_DHRS6-like"/>
</dbReference>
<keyword evidence="2" id="KW-0560">Oxidoreductase</keyword>
<protein>
    <submittedName>
        <fullName evidence="3">Short-chain dehydrogenase</fullName>
    </submittedName>
</protein>
<evidence type="ECO:0000313" key="4">
    <source>
        <dbReference type="Proteomes" id="UP000062998"/>
    </source>
</evidence>
<accession>A0A107F0J4</accession>
<dbReference type="SUPFAM" id="SSF51735">
    <property type="entry name" value="NAD(P)-binding Rossmann-fold domains"/>
    <property type="match status" value="1"/>
</dbReference>
<comment type="caution">
    <text evidence="3">The sequence shown here is derived from an EMBL/GenBank/DDBJ whole genome shotgun (WGS) entry which is preliminary data.</text>
</comment>
<name>A0A107F0J4_9BURK</name>
<dbReference type="PRINTS" id="PR00081">
    <property type="entry name" value="GDHRDH"/>
</dbReference>
<proteinExistence type="inferred from homology"/>
<dbReference type="PANTHER" id="PTHR43477:SF1">
    <property type="entry name" value="DIHYDROANTICAPSIN 7-DEHYDROGENASE"/>
    <property type="match status" value="1"/>
</dbReference>
<evidence type="ECO:0000256" key="2">
    <source>
        <dbReference type="ARBA" id="ARBA00023002"/>
    </source>
</evidence>
<organism evidence="3 4">
    <name type="scientific">Burkholderia ubonensis</name>
    <dbReference type="NCBI Taxonomy" id="101571"/>
    <lineage>
        <taxon>Bacteria</taxon>
        <taxon>Pseudomonadati</taxon>
        <taxon>Pseudomonadota</taxon>
        <taxon>Betaproteobacteria</taxon>
        <taxon>Burkholderiales</taxon>
        <taxon>Burkholderiaceae</taxon>
        <taxon>Burkholderia</taxon>
        <taxon>Burkholderia cepacia complex</taxon>
    </lineage>
</organism>
<dbReference type="InterPro" id="IPR002347">
    <property type="entry name" value="SDR_fam"/>
</dbReference>
<evidence type="ECO:0000313" key="3">
    <source>
        <dbReference type="EMBL" id="KWD96269.1"/>
    </source>
</evidence>
<dbReference type="Pfam" id="PF13561">
    <property type="entry name" value="adh_short_C2"/>
    <property type="match status" value="1"/>
</dbReference>
<evidence type="ECO:0000256" key="1">
    <source>
        <dbReference type="ARBA" id="ARBA00006484"/>
    </source>
</evidence>
<comment type="similarity">
    <text evidence="1">Belongs to the short-chain dehydrogenases/reductases (SDR) family.</text>
</comment>
<dbReference type="CDD" id="cd11731">
    <property type="entry name" value="Lin1944_like_SDR_c"/>
    <property type="match status" value="1"/>
</dbReference>
<dbReference type="AlphaFoldDB" id="A0A107F0J4"/>
<dbReference type="PANTHER" id="PTHR43477">
    <property type="entry name" value="DIHYDROANTICAPSIN 7-DEHYDROGENASE"/>
    <property type="match status" value="1"/>
</dbReference>